<feature type="non-terminal residue" evidence="1">
    <location>
        <position position="233"/>
    </location>
</feature>
<organism evidence="1 2">
    <name type="scientific">Morchella conica CCBAS932</name>
    <dbReference type="NCBI Taxonomy" id="1392247"/>
    <lineage>
        <taxon>Eukaryota</taxon>
        <taxon>Fungi</taxon>
        <taxon>Dikarya</taxon>
        <taxon>Ascomycota</taxon>
        <taxon>Pezizomycotina</taxon>
        <taxon>Pezizomycetes</taxon>
        <taxon>Pezizales</taxon>
        <taxon>Morchellaceae</taxon>
        <taxon>Morchella</taxon>
    </lineage>
</organism>
<dbReference type="InParanoid" id="A0A3N4KGL0"/>
<accession>A0A3N4KGL0</accession>
<sequence length="233" mass="26297">MLVIVTAAAPIDNSTSPTQGYQSSWVGEPKGRGTLGILRTCVSTLFLCVWSAMHPPVQASTSSLSRGLFKIKWVIAGMFFPEVLLFAALIDHCDAWRFRQEWRKRNEISPKASNDILDMEDCFFVCMGGYSVGKIEEYSQFSNILTPNGLLFLLESGLVSPEILRKRSIADKNKADVFVKLMVFLQITWMLVQCLVRAKKHLSVTTLESHVVLHVICTMFTYGIWWNKPLDIS</sequence>
<dbReference type="Proteomes" id="UP000277580">
    <property type="component" value="Unassembled WGS sequence"/>
</dbReference>
<name>A0A3N4KGL0_9PEZI</name>
<dbReference type="AlphaFoldDB" id="A0A3N4KGL0"/>
<reference evidence="1 2" key="1">
    <citation type="journal article" date="2018" name="Nat. Ecol. Evol.">
        <title>Pezizomycetes genomes reveal the molecular basis of ectomycorrhizal truffle lifestyle.</title>
        <authorList>
            <person name="Murat C."/>
            <person name="Payen T."/>
            <person name="Noel B."/>
            <person name="Kuo A."/>
            <person name="Morin E."/>
            <person name="Chen J."/>
            <person name="Kohler A."/>
            <person name="Krizsan K."/>
            <person name="Balestrini R."/>
            <person name="Da Silva C."/>
            <person name="Montanini B."/>
            <person name="Hainaut M."/>
            <person name="Levati E."/>
            <person name="Barry K.W."/>
            <person name="Belfiori B."/>
            <person name="Cichocki N."/>
            <person name="Clum A."/>
            <person name="Dockter R.B."/>
            <person name="Fauchery L."/>
            <person name="Guy J."/>
            <person name="Iotti M."/>
            <person name="Le Tacon F."/>
            <person name="Lindquist E.A."/>
            <person name="Lipzen A."/>
            <person name="Malagnac F."/>
            <person name="Mello A."/>
            <person name="Molinier V."/>
            <person name="Miyauchi S."/>
            <person name="Poulain J."/>
            <person name="Riccioni C."/>
            <person name="Rubini A."/>
            <person name="Sitrit Y."/>
            <person name="Splivallo R."/>
            <person name="Traeger S."/>
            <person name="Wang M."/>
            <person name="Zifcakova L."/>
            <person name="Wipf D."/>
            <person name="Zambonelli A."/>
            <person name="Paolocci F."/>
            <person name="Nowrousian M."/>
            <person name="Ottonello S."/>
            <person name="Baldrian P."/>
            <person name="Spatafora J.W."/>
            <person name="Henrissat B."/>
            <person name="Nagy L.G."/>
            <person name="Aury J.M."/>
            <person name="Wincker P."/>
            <person name="Grigoriev I.V."/>
            <person name="Bonfante P."/>
            <person name="Martin F.M."/>
        </authorList>
    </citation>
    <scope>NUCLEOTIDE SEQUENCE [LARGE SCALE GENOMIC DNA]</scope>
    <source>
        <strain evidence="1 2">CCBAS932</strain>
    </source>
</reference>
<dbReference type="EMBL" id="ML119181">
    <property type="protein sequence ID" value="RPB07501.1"/>
    <property type="molecule type" value="Genomic_DNA"/>
</dbReference>
<dbReference type="OrthoDB" id="9451547at2759"/>
<evidence type="ECO:0000313" key="2">
    <source>
        <dbReference type="Proteomes" id="UP000277580"/>
    </source>
</evidence>
<proteinExistence type="predicted"/>
<dbReference type="PANTHER" id="PTHR35043">
    <property type="entry name" value="TRANSCRIPTION FACTOR DOMAIN-CONTAINING PROTEIN"/>
    <property type="match status" value="1"/>
</dbReference>
<protein>
    <submittedName>
        <fullName evidence="1">Uncharacterized protein</fullName>
    </submittedName>
</protein>
<dbReference type="PANTHER" id="PTHR35043:SF7">
    <property type="entry name" value="TRANSCRIPTION FACTOR DOMAIN-CONTAINING PROTEIN"/>
    <property type="match status" value="1"/>
</dbReference>
<gene>
    <name evidence="1" type="ORF">P167DRAFT_495661</name>
</gene>
<evidence type="ECO:0000313" key="1">
    <source>
        <dbReference type="EMBL" id="RPB07501.1"/>
    </source>
</evidence>
<keyword evidence="2" id="KW-1185">Reference proteome</keyword>